<accession>A0ACC1KL10</accession>
<feature type="non-terminal residue" evidence="1">
    <location>
        <position position="138"/>
    </location>
</feature>
<organism evidence="1 2">
    <name type="scientific">Coemansia linderi</name>
    <dbReference type="NCBI Taxonomy" id="2663919"/>
    <lineage>
        <taxon>Eukaryota</taxon>
        <taxon>Fungi</taxon>
        <taxon>Fungi incertae sedis</taxon>
        <taxon>Zoopagomycota</taxon>
        <taxon>Kickxellomycotina</taxon>
        <taxon>Kickxellomycetes</taxon>
        <taxon>Kickxellales</taxon>
        <taxon>Kickxellaceae</taxon>
        <taxon>Coemansia</taxon>
    </lineage>
</organism>
<dbReference type="Proteomes" id="UP001140066">
    <property type="component" value="Unassembled WGS sequence"/>
</dbReference>
<evidence type="ECO:0000313" key="2">
    <source>
        <dbReference type="Proteomes" id="UP001140066"/>
    </source>
</evidence>
<proteinExistence type="predicted"/>
<protein>
    <submittedName>
        <fullName evidence="1">Uncharacterized protein</fullName>
    </submittedName>
</protein>
<dbReference type="EMBL" id="JANBUK010000159">
    <property type="protein sequence ID" value="KAJ2791359.1"/>
    <property type="molecule type" value="Genomic_DNA"/>
</dbReference>
<evidence type="ECO:0000313" key="1">
    <source>
        <dbReference type="EMBL" id="KAJ2791359.1"/>
    </source>
</evidence>
<reference evidence="1" key="1">
    <citation type="submission" date="2022-07" db="EMBL/GenBank/DDBJ databases">
        <title>Phylogenomic reconstructions and comparative analyses of Kickxellomycotina fungi.</title>
        <authorList>
            <person name="Reynolds N.K."/>
            <person name="Stajich J.E."/>
            <person name="Barry K."/>
            <person name="Grigoriev I.V."/>
            <person name="Crous P."/>
            <person name="Smith M.E."/>
        </authorList>
    </citation>
    <scope>NUCLEOTIDE SEQUENCE</scope>
    <source>
        <strain evidence="1">BCRC 34191</strain>
    </source>
</reference>
<gene>
    <name evidence="1" type="ORF">GGI18_001191</name>
</gene>
<keyword evidence="2" id="KW-1185">Reference proteome</keyword>
<name>A0ACC1KL10_9FUNG</name>
<sequence length="138" mass="14390">MELINSVASQYCSKSGHTADKCFAIANLKNEQKADSSSSSGGSSSKKPQVKAKENTFSVKISGISVLAAHAALSLLDRPDAWLLDSSANASSCNSRDLFTEFQGHSGKIMTMSGDHIDIKGCGTAAISKNCSDIGIDS</sequence>
<comment type="caution">
    <text evidence="1">The sequence shown here is derived from an EMBL/GenBank/DDBJ whole genome shotgun (WGS) entry which is preliminary data.</text>
</comment>